<keyword evidence="4" id="KW-1185">Reference proteome</keyword>
<proteinExistence type="predicted"/>
<protein>
    <submittedName>
        <fullName evidence="3">Glycoside hydrolase</fullName>
    </submittedName>
</protein>
<feature type="region of interest" description="Disordered" evidence="1">
    <location>
        <begin position="27"/>
        <end position="65"/>
    </location>
</feature>
<reference evidence="3 4" key="1">
    <citation type="submission" date="2021-11" db="EMBL/GenBank/DDBJ databases">
        <authorList>
            <person name="Liang Q."/>
            <person name="Mou H."/>
            <person name="Liu Z."/>
        </authorList>
    </citation>
    <scope>NUCLEOTIDE SEQUENCE [LARGE SCALE GENOMIC DNA]</scope>
    <source>
        <strain evidence="3 4">CHU3</strain>
    </source>
</reference>
<keyword evidence="2" id="KW-0732">Signal</keyword>
<evidence type="ECO:0000313" key="3">
    <source>
        <dbReference type="EMBL" id="MCV2368593.1"/>
    </source>
</evidence>
<evidence type="ECO:0000256" key="2">
    <source>
        <dbReference type="SAM" id="SignalP"/>
    </source>
</evidence>
<sequence>MSLPSKTWTGVPALALAIATLSSCGGGGDSSAPAPAPAPAPSPAPALPGNRISADSPVAAGCTGGSSGGSNSGTLYANAEVEPFAAVHPGNANVLISAWQQDRWSSGGARGLVTAVSSDAGVSWTRRLLPFSRCGGAAAGSSGDYERASDPWVDIGPSGVMYSMALGFTGTAFTPGASSALLASRSLDGGQTWSTPATLLRDGETLFNDKNALTADPTDERYVYAVWDRLESTNFGPTLLARSTDSGASWEPATIIYRPSVAAGISQTIGNRIVVLQDGTLVNLFTQIDTVGSRSSSWLGVLRSSDKGLTWSAPIRISDIQAVGAKDPQTGKAIRDGATLASIAVGPAGSLWLTWQDARFSGGLRDAILVTRSVDGGRNWTAPVAINRDPGVAAFTPTVAVNAEGQVAISHYDLRADTADATTLLASAWLLSSRDGLTWVETKIWGPFDMAQAPDARGLFLGDYQGLIGSGTGFLPVLALSSQDGNNRSDIYALRVTPVMAAAAAPTAKIMARAPTASRPEGLGEPAFRRASHEAIAALMERRVPGWEQRFKKNAGPP</sequence>
<organism evidence="3 4">
    <name type="scientific">Roseateles oligotrophus</name>
    <dbReference type="NCBI Taxonomy" id="1769250"/>
    <lineage>
        <taxon>Bacteria</taxon>
        <taxon>Pseudomonadati</taxon>
        <taxon>Pseudomonadota</taxon>
        <taxon>Betaproteobacteria</taxon>
        <taxon>Burkholderiales</taxon>
        <taxon>Sphaerotilaceae</taxon>
        <taxon>Roseateles</taxon>
    </lineage>
</organism>
<dbReference type="GO" id="GO:0016787">
    <property type="term" value="F:hydrolase activity"/>
    <property type="evidence" value="ECO:0007669"/>
    <property type="project" value="UniProtKB-KW"/>
</dbReference>
<feature type="chain" id="PRO_5046428846" evidence="2">
    <location>
        <begin position="25"/>
        <end position="558"/>
    </location>
</feature>
<keyword evidence="3" id="KW-0378">Hydrolase</keyword>
<dbReference type="RefSeq" id="WP_263571180.1">
    <property type="nucleotide sequence ID" value="NZ_JAJIRN010000004.1"/>
</dbReference>
<evidence type="ECO:0000313" key="4">
    <source>
        <dbReference type="Proteomes" id="UP001209701"/>
    </source>
</evidence>
<dbReference type="Gene3D" id="2.120.10.10">
    <property type="match status" value="2"/>
</dbReference>
<dbReference type="SUPFAM" id="SSF50939">
    <property type="entry name" value="Sialidases"/>
    <property type="match status" value="1"/>
</dbReference>
<feature type="signal peptide" evidence="2">
    <location>
        <begin position="1"/>
        <end position="24"/>
    </location>
</feature>
<comment type="caution">
    <text evidence="3">The sequence shown here is derived from an EMBL/GenBank/DDBJ whole genome shotgun (WGS) entry which is preliminary data.</text>
</comment>
<feature type="compositionally biased region" description="Pro residues" evidence="1">
    <location>
        <begin position="34"/>
        <end position="46"/>
    </location>
</feature>
<dbReference type="Proteomes" id="UP001209701">
    <property type="component" value="Unassembled WGS sequence"/>
</dbReference>
<name>A0ABT2YEZ3_9BURK</name>
<accession>A0ABT2YEZ3</accession>
<dbReference type="InterPro" id="IPR036278">
    <property type="entry name" value="Sialidase_sf"/>
</dbReference>
<evidence type="ECO:0000256" key="1">
    <source>
        <dbReference type="SAM" id="MobiDB-lite"/>
    </source>
</evidence>
<dbReference type="EMBL" id="JAJIRN010000004">
    <property type="protein sequence ID" value="MCV2368593.1"/>
    <property type="molecule type" value="Genomic_DNA"/>
</dbReference>
<gene>
    <name evidence="3" type="ORF">LNV07_10885</name>
</gene>
<dbReference type="PROSITE" id="PS51257">
    <property type="entry name" value="PROKAR_LIPOPROTEIN"/>
    <property type="match status" value="1"/>
</dbReference>
<dbReference type="CDD" id="cd15482">
    <property type="entry name" value="Sialidase_non-viral"/>
    <property type="match status" value="1"/>
</dbReference>